<evidence type="ECO:0000313" key="2">
    <source>
        <dbReference type="EMBL" id="SHN58680.1"/>
    </source>
</evidence>
<dbReference type="Proteomes" id="UP000184097">
    <property type="component" value="Unassembled WGS sequence"/>
</dbReference>
<proteinExistence type="predicted"/>
<gene>
    <name evidence="2" type="ORF">SAMN02745247_01928</name>
</gene>
<dbReference type="InterPro" id="IPR011528">
    <property type="entry name" value="NERD"/>
</dbReference>
<dbReference type="EMBL" id="FRDH01000007">
    <property type="protein sequence ID" value="SHN58680.1"/>
    <property type="molecule type" value="Genomic_DNA"/>
</dbReference>
<feature type="domain" description="NERD" evidence="1">
    <location>
        <begin position="514"/>
        <end position="643"/>
    </location>
</feature>
<evidence type="ECO:0000259" key="1">
    <source>
        <dbReference type="Pfam" id="PF08378"/>
    </source>
</evidence>
<protein>
    <submittedName>
        <fullName evidence="2">Nuclease-related domain-containing protein</fullName>
    </submittedName>
</protein>
<dbReference type="RefSeq" id="WP_072703431.1">
    <property type="nucleotide sequence ID" value="NZ_FRDH01000007.1"/>
</dbReference>
<evidence type="ECO:0000313" key="3">
    <source>
        <dbReference type="Proteomes" id="UP000184097"/>
    </source>
</evidence>
<name>A0A1M7SJQ6_9FIRM</name>
<organism evidence="2 3">
    <name type="scientific">Butyrivibrio hungatei DSM 14810</name>
    <dbReference type="NCBI Taxonomy" id="1121132"/>
    <lineage>
        <taxon>Bacteria</taxon>
        <taxon>Bacillati</taxon>
        <taxon>Bacillota</taxon>
        <taxon>Clostridia</taxon>
        <taxon>Lachnospirales</taxon>
        <taxon>Lachnospiraceae</taxon>
        <taxon>Butyrivibrio</taxon>
    </lineage>
</organism>
<accession>A0A1M7SJQ6</accession>
<dbReference type="AlphaFoldDB" id="A0A1M7SJQ6"/>
<dbReference type="Pfam" id="PF08378">
    <property type="entry name" value="NERD"/>
    <property type="match status" value="1"/>
</dbReference>
<reference evidence="2 3" key="1">
    <citation type="submission" date="2016-12" db="EMBL/GenBank/DDBJ databases">
        <authorList>
            <person name="Song W.-J."/>
            <person name="Kurnit D.M."/>
        </authorList>
    </citation>
    <scope>NUCLEOTIDE SEQUENCE [LARGE SCALE GENOMIC DNA]</scope>
    <source>
        <strain evidence="2 3">DSM 14810</strain>
    </source>
</reference>
<sequence length="741" mass="86174">MLSRDGLKWFESTENGVSEISPEKAHIILLAQIIDIVEQTDARVDLLDVEFSKKVEDIYELTNGWYDNESFIIDNYSERLTAFFKAILVDNKGPKTCEAAVRYAVREAWFLICNRNDMKILWELFKFYRDSIFSLTLKADEKEYDKYEGIVRAFYDATEFGKLLVKKDKISKDVNFELFEISQILAHRALIIYKGGDSISEEQLKELELAIKVYEIISIMVCSDKEDVINIYQDDRAKKVYDKCLLHSWYSACYAMDALAGLEENCNKIVKMIGGHKATALEKKTNINNSEKKKVVSTKSKDSFSKARKKYQRRLEEDRQTELLLAKEYVTLRQKGLDDYIRNTWAGISYWELVGKRRDRLGNIQLTLKYPGKAKVYRYVHMSWDEASQSYSHYDLNQNANPYVGKFYKYFTDVNDDDFAIPDISVIKDLYLTNEEFNNYEVNTDRFNELLDYINALNLRKKQMKYVFDGHKQKGWAIVDKEYDGYILKLESFLYWFNDLFRNYKNDKSSVSQGEAGESFILSELAKYNEGDWIIFNSAILPITSPKTEMEKRIGEFENDLIIVNENGVFTLEVKNYQKGKIEIYSDGRVAHYDSRGELLPSEKQNVIEQSENHIRYLSMFLKDVFDDSSDDIKNVVHGIIVIANNDFEISKNELDYPIVRPVLLGRALNSSYGDKLSAEMQEKIANAIKKNLKASHKYVHKDYKVIFSMITDKKLKSICNACEALKISLDDVAVPENYRG</sequence>